<sequence length="267" mass="30691">MSTDYFCKTCSIACNGKAPYEQHLNSAKHIKKAKLNESQNSSEQSIISTNTSPSTPTINTSPSIPTINTRPSFTTTKDNISEDLSFASTSFIISRETMRILLEWNHPRGYKPYCDICQLLLHGEDNVDIHFQSNNNIHNQKLFIWKQISENNAKYSCKVCSEIFSNDYLMNEHFTSDYHANLVQQKINLEKFTKIYEAYNKLKQVRKQRKSLEIDHVINDNLENQFEQLKIIDGTKPISRSSANPPIVMSKLLDVMKQVAEKNDDDD</sequence>
<evidence type="ECO:0000256" key="1">
    <source>
        <dbReference type="SAM" id="MobiDB-lite"/>
    </source>
</evidence>
<organism evidence="3 9">
    <name type="scientific">Rotaria sordida</name>
    <dbReference type="NCBI Taxonomy" id="392033"/>
    <lineage>
        <taxon>Eukaryota</taxon>
        <taxon>Metazoa</taxon>
        <taxon>Spiralia</taxon>
        <taxon>Gnathifera</taxon>
        <taxon>Rotifera</taxon>
        <taxon>Eurotatoria</taxon>
        <taxon>Bdelloidea</taxon>
        <taxon>Philodinida</taxon>
        <taxon>Philodinidae</taxon>
        <taxon>Rotaria</taxon>
    </lineage>
</organism>
<dbReference type="OrthoDB" id="434647at2759"/>
<dbReference type="GO" id="GO:0003676">
    <property type="term" value="F:nucleic acid binding"/>
    <property type="evidence" value="ECO:0007669"/>
    <property type="project" value="InterPro"/>
</dbReference>
<evidence type="ECO:0000313" key="9">
    <source>
        <dbReference type="Proteomes" id="UP000663882"/>
    </source>
</evidence>
<dbReference type="EMBL" id="CAJNOL010000642">
    <property type="protein sequence ID" value="CAF1149311.1"/>
    <property type="molecule type" value="Genomic_DNA"/>
</dbReference>
<feature type="region of interest" description="Disordered" evidence="1">
    <location>
        <begin position="35"/>
        <end position="72"/>
    </location>
</feature>
<dbReference type="Proteomes" id="UP000663823">
    <property type="component" value="Unassembled WGS sequence"/>
</dbReference>
<dbReference type="EMBL" id="CAJOAX010000409">
    <property type="protein sequence ID" value="CAF3584660.1"/>
    <property type="molecule type" value="Genomic_DNA"/>
</dbReference>
<evidence type="ECO:0000259" key="2">
    <source>
        <dbReference type="PROSITE" id="PS00028"/>
    </source>
</evidence>
<dbReference type="SMART" id="SM00451">
    <property type="entry name" value="ZnF_U1"/>
    <property type="match status" value="3"/>
</dbReference>
<proteinExistence type="predicted"/>
<dbReference type="EMBL" id="CAJNOU010000892">
    <property type="protein sequence ID" value="CAF1110305.1"/>
    <property type="molecule type" value="Genomic_DNA"/>
</dbReference>
<dbReference type="Pfam" id="PF12874">
    <property type="entry name" value="zf-met"/>
    <property type="match status" value="1"/>
</dbReference>
<protein>
    <recommendedName>
        <fullName evidence="2">C2H2-type domain-containing protein</fullName>
    </recommendedName>
</protein>
<dbReference type="Proteomes" id="UP000663874">
    <property type="component" value="Unassembled WGS sequence"/>
</dbReference>
<reference evidence="3" key="1">
    <citation type="submission" date="2021-02" db="EMBL/GenBank/DDBJ databases">
        <authorList>
            <person name="Nowell W R."/>
        </authorList>
    </citation>
    <scope>NUCLEOTIDE SEQUENCE</scope>
</reference>
<evidence type="ECO:0000313" key="7">
    <source>
        <dbReference type="EMBL" id="CAF3606513.1"/>
    </source>
</evidence>
<feature type="compositionally biased region" description="Low complexity" evidence="1">
    <location>
        <begin position="37"/>
        <end position="69"/>
    </location>
</feature>
<name>A0A814HB18_9BILA</name>
<dbReference type="PROSITE" id="PS00028">
    <property type="entry name" value="ZINC_FINGER_C2H2_1"/>
    <property type="match status" value="1"/>
</dbReference>
<dbReference type="EMBL" id="CAJOBE010000254">
    <property type="protein sequence ID" value="CAF3606513.1"/>
    <property type="molecule type" value="Genomic_DNA"/>
</dbReference>
<evidence type="ECO:0000313" key="8">
    <source>
        <dbReference type="Proteomes" id="UP000663870"/>
    </source>
</evidence>
<evidence type="ECO:0000313" key="6">
    <source>
        <dbReference type="EMBL" id="CAF3584660.1"/>
    </source>
</evidence>
<dbReference type="InterPro" id="IPR013087">
    <property type="entry name" value="Znf_C2H2_type"/>
</dbReference>
<comment type="caution">
    <text evidence="3">The sequence shown here is derived from an EMBL/GenBank/DDBJ whole genome shotgun (WGS) entry which is preliminary data.</text>
</comment>
<dbReference type="AlphaFoldDB" id="A0A814HB18"/>
<dbReference type="Proteomes" id="UP000663870">
    <property type="component" value="Unassembled WGS sequence"/>
</dbReference>
<evidence type="ECO:0000313" key="4">
    <source>
        <dbReference type="EMBL" id="CAF1110305.1"/>
    </source>
</evidence>
<keyword evidence="8" id="KW-1185">Reference proteome</keyword>
<dbReference type="InterPro" id="IPR036236">
    <property type="entry name" value="Znf_C2H2_sf"/>
</dbReference>
<dbReference type="GO" id="GO:0008270">
    <property type="term" value="F:zinc ion binding"/>
    <property type="evidence" value="ECO:0007669"/>
    <property type="project" value="InterPro"/>
</dbReference>
<accession>A0A814HB18</accession>
<dbReference type="InterPro" id="IPR003604">
    <property type="entry name" value="Matrin/U1-like-C_Znf_C2H2"/>
</dbReference>
<evidence type="ECO:0000313" key="5">
    <source>
        <dbReference type="EMBL" id="CAF1149311.1"/>
    </source>
</evidence>
<dbReference type="SUPFAM" id="SSF57667">
    <property type="entry name" value="beta-beta-alpha zinc fingers"/>
    <property type="match status" value="1"/>
</dbReference>
<dbReference type="Proteomes" id="UP000663882">
    <property type="component" value="Unassembled WGS sequence"/>
</dbReference>
<gene>
    <name evidence="7" type="ORF">FNK824_LOCUS3686</name>
    <name evidence="5" type="ORF">JXQ802_LOCUS21638</name>
    <name evidence="6" type="ORF">OTI717_LOCUS5991</name>
    <name evidence="3" type="ORF">RFH988_LOCUS14503</name>
    <name evidence="4" type="ORF">SEV965_LOCUS16342</name>
</gene>
<dbReference type="EMBL" id="CAJNOO010000673">
    <property type="protein sequence ID" value="CAF1007619.1"/>
    <property type="molecule type" value="Genomic_DNA"/>
</dbReference>
<feature type="domain" description="C2H2-type" evidence="2">
    <location>
        <begin position="157"/>
        <end position="179"/>
    </location>
</feature>
<dbReference type="Gene3D" id="3.30.160.60">
    <property type="entry name" value="Classic Zinc Finger"/>
    <property type="match status" value="1"/>
</dbReference>
<dbReference type="SMART" id="SM00355">
    <property type="entry name" value="ZnF_C2H2"/>
    <property type="match status" value="2"/>
</dbReference>
<dbReference type="Proteomes" id="UP000663889">
    <property type="component" value="Unassembled WGS sequence"/>
</dbReference>
<evidence type="ECO:0000313" key="3">
    <source>
        <dbReference type="EMBL" id="CAF1007619.1"/>
    </source>
</evidence>